<gene>
    <name evidence="1" type="ORF">IEE83_09180</name>
</gene>
<name>A0ABR9W988_9BACT</name>
<organism evidence="1 2">
    <name type="scientific">Dyadobacter subterraneus</name>
    <dbReference type="NCBI Taxonomy" id="2773304"/>
    <lineage>
        <taxon>Bacteria</taxon>
        <taxon>Pseudomonadati</taxon>
        <taxon>Bacteroidota</taxon>
        <taxon>Cytophagia</taxon>
        <taxon>Cytophagales</taxon>
        <taxon>Spirosomataceae</taxon>
        <taxon>Dyadobacter</taxon>
    </lineage>
</organism>
<sequence>MANYWKQPGIPRKGWILLDVIDIREDDQSESDTNYETCMMCGNEKIRYVHVVEHSEMSSEFRVGCSCAEKMTEDYVNPARREKEIRNRSSRLLNWTKKQWKKSKNGTHYLKIEERLLLIFQDKKTSKYKVKIGDTFGKKAFDKIEKAKVAVFKGIEFLKEKGRW</sequence>
<accession>A0ABR9W988</accession>
<dbReference type="RefSeq" id="WP_194120283.1">
    <property type="nucleotide sequence ID" value="NZ_JACYGY010000001.1"/>
</dbReference>
<proteinExistence type="predicted"/>
<dbReference type="Proteomes" id="UP000634134">
    <property type="component" value="Unassembled WGS sequence"/>
</dbReference>
<comment type="caution">
    <text evidence="1">The sequence shown here is derived from an EMBL/GenBank/DDBJ whole genome shotgun (WGS) entry which is preliminary data.</text>
</comment>
<evidence type="ECO:0000313" key="2">
    <source>
        <dbReference type="Proteomes" id="UP000634134"/>
    </source>
</evidence>
<dbReference type="EMBL" id="JACYGY010000001">
    <property type="protein sequence ID" value="MBE9462052.1"/>
    <property type="molecule type" value="Genomic_DNA"/>
</dbReference>
<keyword evidence="2" id="KW-1185">Reference proteome</keyword>
<reference evidence="2" key="1">
    <citation type="submission" date="2023-07" db="EMBL/GenBank/DDBJ databases">
        <title>Dyadobacter sp. nov 'subterranea' isolated from contaminted grondwater.</title>
        <authorList>
            <person name="Szabo I."/>
            <person name="Al-Omari J."/>
            <person name="Szerdahelyi S.G."/>
            <person name="Rado J."/>
        </authorList>
    </citation>
    <scope>NUCLEOTIDE SEQUENCE [LARGE SCALE GENOMIC DNA]</scope>
    <source>
        <strain evidence="2">UP-52</strain>
    </source>
</reference>
<protein>
    <submittedName>
        <fullName evidence="1">Uncharacterized protein</fullName>
    </submittedName>
</protein>
<evidence type="ECO:0000313" key="1">
    <source>
        <dbReference type="EMBL" id="MBE9462052.1"/>
    </source>
</evidence>